<protein>
    <submittedName>
        <fullName evidence="2">GrpB family protein</fullName>
    </submittedName>
</protein>
<dbReference type="AlphaFoldDB" id="A0A9D2RMC7"/>
<feature type="compositionally biased region" description="Basic and acidic residues" evidence="1">
    <location>
        <begin position="216"/>
        <end position="226"/>
    </location>
</feature>
<organism evidence="2 3">
    <name type="scientific">Candidatus Brachybacterium merdavium</name>
    <dbReference type="NCBI Taxonomy" id="2838513"/>
    <lineage>
        <taxon>Bacteria</taxon>
        <taxon>Bacillati</taxon>
        <taxon>Actinomycetota</taxon>
        <taxon>Actinomycetes</taxon>
        <taxon>Micrococcales</taxon>
        <taxon>Dermabacteraceae</taxon>
        <taxon>Brachybacterium</taxon>
    </lineage>
</organism>
<dbReference type="Proteomes" id="UP000823823">
    <property type="component" value="Unassembled WGS sequence"/>
</dbReference>
<name>A0A9D2RMC7_9MICO</name>
<dbReference type="PANTHER" id="PTHR34822:SF1">
    <property type="entry name" value="GRPB FAMILY PROTEIN"/>
    <property type="match status" value="1"/>
</dbReference>
<dbReference type="Gene3D" id="3.30.460.10">
    <property type="entry name" value="Beta Polymerase, domain 2"/>
    <property type="match status" value="1"/>
</dbReference>
<dbReference type="Pfam" id="PF04229">
    <property type="entry name" value="GrpB"/>
    <property type="match status" value="1"/>
</dbReference>
<dbReference type="InterPro" id="IPR007344">
    <property type="entry name" value="GrpB/CoaE"/>
</dbReference>
<evidence type="ECO:0000313" key="3">
    <source>
        <dbReference type="Proteomes" id="UP000823823"/>
    </source>
</evidence>
<feature type="region of interest" description="Disordered" evidence="1">
    <location>
        <begin position="201"/>
        <end position="226"/>
    </location>
</feature>
<accession>A0A9D2RMC7</accession>
<gene>
    <name evidence="2" type="ORF">H9786_00200</name>
</gene>
<reference evidence="2" key="2">
    <citation type="submission" date="2021-04" db="EMBL/GenBank/DDBJ databases">
        <authorList>
            <person name="Gilroy R."/>
        </authorList>
    </citation>
    <scope>NUCLEOTIDE SEQUENCE</scope>
    <source>
        <strain evidence="2">ChiHjej13B12-24818</strain>
    </source>
</reference>
<evidence type="ECO:0000313" key="2">
    <source>
        <dbReference type="EMBL" id="HJB08945.1"/>
    </source>
</evidence>
<proteinExistence type="predicted"/>
<dbReference type="SUPFAM" id="SSF81301">
    <property type="entry name" value="Nucleotidyltransferase"/>
    <property type="match status" value="1"/>
</dbReference>
<dbReference type="InterPro" id="IPR043519">
    <property type="entry name" value="NT_sf"/>
</dbReference>
<dbReference type="EMBL" id="DWZH01000002">
    <property type="protein sequence ID" value="HJB08945.1"/>
    <property type="molecule type" value="Genomic_DNA"/>
</dbReference>
<comment type="caution">
    <text evidence="2">The sequence shown here is derived from an EMBL/GenBank/DDBJ whole genome shotgun (WGS) entry which is preliminary data.</text>
</comment>
<reference evidence="2" key="1">
    <citation type="journal article" date="2021" name="PeerJ">
        <title>Extensive microbial diversity within the chicken gut microbiome revealed by metagenomics and culture.</title>
        <authorList>
            <person name="Gilroy R."/>
            <person name="Ravi A."/>
            <person name="Getino M."/>
            <person name="Pursley I."/>
            <person name="Horton D.L."/>
            <person name="Alikhan N.F."/>
            <person name="Baker D."/>
            <person name="Gharbi K."/>
            <person name="Hall N."/>
            <person name="Watson M."/>
            <person name="Adriaenssens E.M."/>
            <person name="Foster-Nyarko E."/>
            <person name="Jarju S."/>
            <person name="Secka A."/>
            <person name="Antonio M."/>
            <person name="Oren A."/>
            <person name="Chaudhuri R.R."/>
            <person name="La Ragione R."/>
            <person name="Hildebrand F."/>
            <person name="Pallen M.J."/>
        </authorList>
    </citation>
    <scope>NUCLEOTIDE SEQUENCE</scope>
    <source>
        <strain evidence="2">ChiHjej13B12-24818</strain>
    </source>
</reference>
<sequence>MPFHPAYPDHLTQRQLDDEKHMAAARVDGDSPLSDPIVIVESAPDWPDRFNEHAEAISQALTDVALRIEHVGSTSVPGLPAKPIIDIDVHVADSSAEQHYVPALQAIGYRMVIREPWWNGHRMLVTPQEAGRVNLHVFPADAPEPLRHLLFRDWLRSHPEDRERYAAAKRELARSTADHPADYNLAKNEVIDEIFAHIFSAPPSQHPSWPEPAGQHQDEMPEPDHR</sequence>
<evidence type="ECO:0000256" key="1">
    <source>
        <dbReference type="SAM" id="MobiDB-lite"/>
    </source>
</evidence>
<dbReference type="PANTHER" id="PTHR34822">
    <property type="entry name" value="GRPB DOMAIN PROTEIN (AFU_ORTHOLOGUE AFUA_1G01530)"/>
    <property type="match status" value="1"/>
</dbReference>